<evidence type="ECO:0000313" key="2">
    <source>
        <dbReference type="EMBL" id="CAK8693438.1"/>
    </source>
</evidence>
<dbReference type="Proteomes" id="UP001642483">
    <property type="component" value="Unassembled WGS sequence"/>
</dbReference>
<evidence type="ECO:0000256" key="1">
    <source>
        <dbReference type="SAM" id="MobiDB-lite"/>
    </source>
</evidence>
<organism evidence="2 3">
    <name type="scientific">Clavelina lepadiformis</name>
    <name type="common">Light-bulb sea squirt</name>
    <name type="synonym">Ascidia lepadiformis</name>
    <dbReference type="NCBI Taxonomy" id="159417"/>
    <lineage>
        <taxon>Eukaryota</taxon>
        <taxon>Metazoa</taxon>
        <taxon>Chordata</taxon>
        <taxon>Tunicata</taxon>
        <taxon>Ascidiacea</taxon>
        <taxon>Aplousobranchia</taxon>
        <taxon>Clavelinidae</taxon>
        <taxon>Clavelina</taxon>
    </lineage>
</organism>
<keyword evidence="3" id="KW-1185">Reference proteome</keyword>
<reference evidence="2 3" key="1">
    <citation type="submission" date="2024-02" db="EMBL/GenBank/DDBJ databases">
        <authorList>
            <person name="Daric V."/>
            <person name="Darras S."/>
        </authorList>
    </citation>
    <scope>NUCLEOTIDE SEQUENCE [LARGE SCALE GENOMIC DNA]</scope>
</reference>
<sequence length="79" mass="8673">MHHHPQNQERALNLSILTVSGPGEPACFEHSTFFKVNVPAAAQHSVKSTDGEPKVRPGTPVHALRRTDGPEPKIQLRAF</sequence>
<comment type="caution">
    <text evidence="2">The sequence shown here is derived from an EMBL/GenBank/DDBJ whole genome shotgun (WGS) entry which is preliminary data.</text>
</comment>
<protein>
    <submittedName>
        <fullName evidence="2">Uncharacterized protein</fullName>
    </submittedName>
</protein>
<gene>
    <name evidence="2" type="ORF">CVLEPA_LOCUS26734</name>
</gene>
<accession>A0ABP0GQY7</accession>
<dbReference type="EMBL" id="CAWYQH010000132">
    <property type="protein sequence ID" value="CAK8693438.1"/>
    <property type="molecule type" value="Genomic_DNA"/>
</dbReference>
<evidence type="ECO:0000313" key="3">
    <source>
        <dbReference type="Proteomes" id="UP001642483"/>
    </source>
</evidence>
<name>A0ABP0GQY7_CLALP</name>
<proteinExistence type="predicted"/>
<feature type="region of interest" description="Disordered" evidence="1">
    <location>
        <begin position="45"/>
        <end position="79"/>
    </location>
</feature>